<dbReference type="InterPro" id="IPR053142">
    <property type="entry name" value="PchR_regulatory_protein"/>
</dbReference>
<dbReference type="PANTHER" id="PTHR47893">
    <property type="entry name" value="REGULATORY PROTEIN PCHR"/>
    <property type="match status" value="1"/>
</dbReference>
<evidence type="ECO:0000256" key="3">
    <source>
        <dbReference type="ARBA" id="ARBA00023163"/>
    </source>
</evidence>
<dbReference type="Pfam" id="PF12833">
    <property type="entry name" value="HTH_18"/>
    <property type="match status" value="1"/>
</dbReference>
<dbReference type="InterPro" id="IPR009057">
    <property type="entry name" value="Homeodomain-like_sf"/>
</dbReference>
<keyword evidence="1" id="KW-0805">Transcription regulation</keyword>
<dbReference type="GO" id="GO:0043565">
    <property type="term" value="F:sequence-specific DNA binding"/>
    <property type="evidence" value="ECO:0007669"/>
    <property type="project" value="InterPro"/>
</dbReference>
<keyword evidence="6" id="KW-1185">Reference proteome</keyword>
<dbReference type="Gene3D" id="1.10.10.60">
    <property type="entry name" value="Homeodomain-like"/>
    <property type="match status" value="1"/>
</dbReference>
<dbReference type="PROSITE" id="PS00041">
    <property type="entry name" value="HTH_ARAC_FAMILY_1"/>
    <property type="match status" value="1"/>
</dbReference>
<evidence type="ECO:0000313" key="6">
    <source>
        <dbReference type="Proteomes" id="UP000253410"/>
    </source>
</evidence>
<evidence type="ECO:0000313" key="5">
    <source>
        <dbReference type="EMBL" id="RBL90842.1"/>
    </source>
</evidence>
<protein>
    <recommendedName>
        <fullName evidence="4">HTH araC/xylS-type domain-containing protein</fullName>
    </recommendedName>
</protein>
<dbReference type="SMART" id="SM00342">
    <property type="entry name" value="HTH_ARAC"/>
    <property type="match status" value="1"/>
</dbReference>
<dbReference type="InterPro" id="IPR018060">
    <property type="entry name" value="HTH_AraC"/>
</dbReference>
<dbReference type="AlphaFoldDB" id="A0A365XWV5"/>
<dbReference type="InterPro" id="IPR018062">
    <property type="entry name" value="HTH_AraC-typ_CS"/>
</dbReference>
<dbReference type="PROSITE" id="PS01124">
    <property type="entry name" value="HTH_ARAC_FAMILY_2"/>
    <property type="match status" value="1"/>
</dbReference>
<dbReference type="RefSeq" id="WP_113619599.1">
    <property type="nucleotide sequence ID" value="NZ_QFFJ01000002.1"/>
</dbReference>
<feature type="domain" description="HTH araC/xylS-type" evidence="4">
    <location>
        <begin position="221"/>
        <end position="318"/>
    </location>
</feature>
<proteinExistence type="predicted"/>
<keyword evidence="3" id="KW-0804">Transcription</keyword>
<name>A0A365XWV5_9BACT</name>
<accession>A0A365XWV5</accession>
<keyword evidence="2" id="KW-0238">DNA-binding</keyword>
<dbReference type="GO" id="GO:0003700">
    <property type="term" value="F:DNA-binding transcription factor activity"/>
    <property type="evidence" value="ECO:0007669"/>
    <property type="project" value="InterPro"/>
</dbReference>
<reference evidence="5 6" key="1">
    <citation type="submission" date="2018-05" db="EMBL/GenBank/DDBJ databases">
        <title>Chitinophaga sp. K3CV102501T nov., isolated from isolated from a monsoon evergreen broad-leaved forest soil.</title>
        <authorList>
            <person name="Lv Y."/>
        </authorList>
    </citation>
    <scope>NUCLEOTIDE SEQUENCE [LARGE SCALE GENOMIC DNA]</scope>
    <source>
        <strain evidence="5 6">GDMCC 1.1325</strain>
    </source>
</reference>
<dbReference type="PANTHER" id="PTHR47893:SF1">
    <property type="entry name" value="REGULATORY PROTEIN PCHR"/>
    <property type="match status" value="1"/>
</dbReference>
<comment type="caution">
    <text evidence="5">The sequence shown here is derived from an EMBL/GenBank/DDBJ whole genome shotgun (WGS) entry which is preliminary data.</text>
</comment>
<organism evidence="5 6">
    <name type="scientific">Chitinophaga flava</name>
    <dbReference type="NCBI Taxonomy" id="2259036"/>
    <lineage>
        <taxon>Bacteria</taxon>
        <taxon>Pseudomonadati</taxon>
        <taxon>Bacteroidota</taxon>
        <taxon>Chitinophagia</taxon>
        <taxon>Chitinophagales</taxon>
        <taxon>Chitinophagaceae</taxon>
        <taxon>Chitinophaga</taxon>
    </lineage>
</organism>
<dbReference type="SUPFAM" id="SSF46689">
    <property type="entry name" value="Homeodomain-like"/>
    <property type="match status" value="1"/>
</dbReference>
<sequence length="318" mass="36594">MPYTISGDAYKEIAARRFSAGRSFGRFENGAFDIPFVRHQVQHQFNQDFDIIQFRADFLRDITVHHVQDVPHISLHFQLKGSSCADFQGLSGSQPLTAGQYNLYGSTDFHSNLHFKAQQDFEYLAITFRSSFLQAILEELQHPPRDIAAHLTSGATFTVSEKALPLTPEIQQALRSLLHSPMADNLLPAYRRNKVAEIILLTFASLDTNRSVKMAYQQEMKAVYHFILEHFMDIQSLADVARHSTLTEHQIKQQLRLQYGTSLYELIQERKMSHALHLLQETDMHVNEIAWLMGYANASNFIHAFKRQYQQTPGQIKR</sequence>
<evidence type="ECO:0000256" key="2">
    <source>
        <dbReference type="ARBA" id="ARBA00023125"/>
    </source>
</evidence>
<dbReference type="EMBL" id="QFFJ01000002">
    <property type="protein sequence ID" value="RBL90842.1"/>
    <property type="molecule type" value="Genomic_DNA"/>
</dbReference>
<evidence type="ECO:0000259" key="4">
    <source>
        <dbReference type="PROSITE" id="PS01124"/>
    </source>
</evidence>
<gene>
    <name evidence="5" type="ORF">DF182_30900</name>
</gene>
<dbReference type="OrthoDB" id="799767at2"/>
<evidence type="ECO:0000256" key="1">
    <source>
        <dbReference type="ARBA" id="ARBA00023015"/>
    </source>
</evidence>
<dbReference type="Proteomes" id="UP000253410">
    <property type="component" value="Unassembled WGS sequence"/>
</dbReference>